<evidence type="ECO:0000313" key="8">
    <source>
        <dbReference type="Proteomes" id="UP000038040"/>
    </source>
</evidence>
<evidence type="ECO:0000256" key="1">
    <source>
        <dbReference type="ARBA" id="ARBA00022532"/>
    </source>
</evidence>
<dbReference type="EMBL" id="UYYG01001200">
    <property type="protein sequence ID" value="VDN60056.1"/>
    <property type="molecule type" value="Genomic_DNA"/>
</dbReference>
<reference evidence="10" key="1">
    <citation type="submission" date="2017-02" db="UniProtKB">
        <authorList>
            <consortium name="WormBaseParasite"/>
        </authorList>
    </citation>
    <scope>IDENTIFICATION</scope>
</reference>
<name>A0A0N4UIF8_DRAME</name>
<gene>
    <name evidence="7" type="ORF">DME_LOCUS10029</name>
</gene>
<dbReference type="OrthoDB" id="1664372at2759"/>
<dbReference type="InterPro" id="IPR036291">
    <property type="entry name" value="NAD(P)-bd_dom_sf"/>
</dbReference>
<accession>A0A0N4UIF8</accession>
<dbReference type="WBParaSite" id="DME_0000739101-mRNA-1">
    <property type="protein sequence ID" value="DME_0000739101-mRNA-1"/>
    <property type="gene ID" value="DME_0000739101"/>
</dbReference>
<dbReference type="InterPro" id="IPR005811">
    <property type="entry name" value="SUCC_ACL_C"/>
</dbReference>
<organism evidence="8 10">
    <name type="scientific">Dracunculus medinensis</name>
    <name type="common">Guinea worm</name>
    <dbReference type="NCBI Taxonomy" id="318479"/>
    <lineage>
        <taxon>Eukaryota</taxon>
        <taxon>Metazoa</taxon>
        <taxon>Ecdysozoa</taxon>
        <taxon>Nematoda</taxon>
        <taxon>Chromadorea</taxon>
        <taxon>Rhabditida</taxon>
        <taxon>Spirurina</taxon>
        <taxon>Dracunculoidea</taxon>
        <taxon>Dracunculidae</taxon>
        <taxon>Dracunculus</taxon>
    </lineage>
</organism>
<keyword evidence="3" id="KW-0547">Nucleotide-binding</keyword>
<evidence type="ECO:0000256" key="5">
    <source>
        <dbReference type="SAM" id="SignalP"/>
    </source>
</evidence>
<dbReference type="Gene3D" id="3.40.50.261">
    <property type="entry name" value="Succinyl-CoA synthetase domains"/>
    <property type="match status" value="2"/>
</dbReference>
<dbReference type="InterPro" id="IPR005810">
    <property type="entry name" value="CoA_lig_alpha"/>
</dbReference>
<dbReference type="PROSITE" id="PS00399">
    <property type="entry name" value="SUCCINYL_COA_LIG_2"/>
    <property type="match status" value="1"/>
</dbReference>
<dbReference type="AlphaFoldDB" id="A0A0N4UIF8"/>
<dbReference type="SUPFAM" id="SSF51735">
    <property type="entry name" value="NAD(P)-binding Rossmann-fold domains"/>
    <property type="match status" value="1"/>
</dbReference>
<dbReference type="GO" id="GO:0006099">
    <property type="term" value="P:tricarboxylic acid cycle"/>
    <property type="evidence" value="ECO:0007669"/>
    <property type="project" value="UniProtKB-KW"/>
</dbReference>
<evidence type="ECO:0000256" key="4">
    <source>
        <dbReference type="PIRSR" id="PIRSR001553-1"/>
    </source>
</evidence>
<feature type="active site" description="Tele-phosphohistidine intermediate" evidence="4">
    <location>
        <position position="225"/>
    </location>
</feature>
<feature type="domain" description="CoA-binding" evidence="6">
    <location>
        <begin position="19"/>
        <end position="114"/>
    </location>
</feature>
<dbReference type="PANTHER" id="PTHR11117">
    <property type="entry name" value="SUCCINYL-COA LIGASE SUBUNIT ALPHA"/>
    <property type="match status" value="1"/>
</dbReference>
<dbReference type="SMART" id="SM00881">
    <property type="entry name" value="CoA_binding"/>
    <property type="match status" value="1"/>
</dbReference>
<keyword evidence="5" id="KW-0732">Signal</keyword>
<dbReference type="InterPro" id="IPR033847">
    <property type="entry name" value="Citrt_syn/SCS-alpha_CS"/>
</dbReference>
<reference evidence="7 9" key="2">
    <citation type="submission" date="2018-11" db="EMBL/GenBank/DDBJ databases">
        <authorList>
            <consortium name="Pathogen Informatics"/>
        </authorList>
    </citation>
    <scope>NUCLEOTIDE SEQUENCE [LARGE SCALE GENOMIC DNA]</scope>
</reference>
<dbReference type="FunFam" id="3.40.50.720:FF:000277">
    <property type="entry name" value="Succinate--CoA ligase [ADP-forming] subunit alpha"/>
    <property type="match status" value="1"/>
</dbReference>
<dbReference type="Pfam" id="PF00549">
    <property type="entry name" value="Ligase_CoA"/>
    <property type="match status" value="1"/>
</dbReference>
<dbReference type="SUPFAM" id="SSF52210">
    <property type="entry name" value="Succinyl-CoA synthetase domains"/>
    <property type="match status" value="1"/>
</dbReference>
<keyword evidence="1" id="KW-0816">Tricarboxylic acid cycle</keyword>
<sequence length="267" mass="28358">KFIILKLIVVKFSLLLFGKKNFLKVLVQGFTGSQGTYHSKLMMEYGTNVVGGISPKKAGIRHLGKPVFQTVKEAREKTGADATIIYVPSATASDAIKEAIDAEIPLIVCVSEGIPQHEMIRTIQLLRERKVSRLLGPNCPGIIKSGECKMGIMPGDIHRKGCIGITSRSGTLTYEGVQQTSSLALGQTHVIGIGGDPFKGSDFIDCLKVAFIAGMTAPKGRRMGHAGAIITGDKGTAQSKVDSLKDAGVTVVNAITALGDAVLRELK</sequence>
<dbReference type="STRING" id="318479.A0A0N4UIF8"/>
<evidence type="ECO:0000313" key="10">
    <source>
        <dbReference type="WBParaSite" id="DME_0000739101-mRNA-1"/>
    </source>
</evidence>
<dbReference type="Pfam" id="PF02629">
    <property type="entry name" value="CoA_binding"/>
    <property type="match status" value="1"/>
</dbReference>
<evidence type="ECO:0000256" key="3">
    <source>
        <dbReference type="ARBA" id="ARBA00022741"/>
    </source>
</evidence>
<dbReference type="InterPro" id="IPR016102">
    <property type="entry name" value="Succinyl-CoA_synth-like"/>
</dbReference>
<dbReference type="InterPro" id="IPR017440">
    <property type="entry name" value="Cit_synth/succinyl-CoA_lig_AS"/>
</dbReference>
<dbReference type="PROSITE" id="PS01216">
    <property type="entry name" value="SUCCINYL_COA_LIG_1"/>
    <property type="match status" value="1"/>
</dbReference>
<feature type="chain" id="PRO_5033231748" evidence="5">
    <location>
        <begin position="19"/>
        <end position="267"/>
    </location>
</feature>
<dbReference type="GO" id="GO:0004775">
    <property type="term" value="F:succinate-CoA ligase (ADP-forming) activity"/>
    <property type="evidence" value="ECO:0007669"/>
    <property type="project" value="TreeGrafter"/>
</dbReference>
<protein>
    <submittedName>
        <fullName evidence="10">CoA_binding domain-containing protein</fullName>
    </submittedName>
</protein>
<dbReference type="InterPro" id="IPR003781">
    <property type="entry name" value="CoA-bd"/>
</dbReference>
<evidence type="ECO:0000313" key="9">
    <source>
        <dbReference type="Proteomes" id="UP000274756"/>
    </source>
</evidence>
<dbReference type="GO" id="GO:0004776">
    <property type="term" value="F:succinate-CoA ligase (GDP-forming) activity"/>
    <property type="evidence" value="ECO:0007669"/>
    <property type="project" value="TreeGrafter"/>
</dbReference>
<evidence type="ECO:0000313" key="7">
    <source>
        <dbReference type="EMBL" id="VDN60056.1"/>
    </source>
</evidence>
<dbReference type="GO" id="GO:0009361">
    <property type="term" value="C:succinate-CoA ligase complex (ADP-forming)"/>
    <property type="evidence" value="ECO:0007669"/>
    <property type="project" value="TreeGrafter"/>
</dbReference>
<dbReference type="PANTHER" id="PTHR11117:SF2">
    <property type="entry name" value="SUCCINATE--COA LIGASE [ADP_GDP-FORMING] SUBUNIT ALPHA, MITOCHONDRIAL"/>
    <property type="match status" value="1"/>
</dbReference>
<keyword evidence="9" id="KW-1185">Reference proteome</keyword>
<dbReference type="Proteomes" id="UP000274756">
    <property type="component" value="Unassembled WGS sequence"/>
</dbReference>
<evidence type="ECO:0000259" key="6">
    <source>
        <dbReference type="SMART" id="SM00881"/>
    </source>
</evidence>
<dbReference type="Gene3D" id="3.40.50.720">
    <property type="entry name" value="NAD(P)-binding Rossmann-like Domain"/>
    <property type="match status" value="1"/>
</dbReference>
<evidence type="ECO:0000256" key="2">
    <source>
        <dbReference type="ARBA" id="ARBA00022598"/>
    </source>
</evidence>
<proteinExistence type="predicted"/>
<feature type="signal peptide" evidence="5">
    <location>
        <begin position="1"/>
        <end position="18"/>
    </location>
</feature>
<dbReference type="Proteomes" id="UP000038040">
    <property type="component" value="Unplaced"/>
</dbReference>
<dbReference type="PIRSF" id="PIRSF001553">
    <property type="entry name" value="SucCS_alpha"/>
    <property type="match status" value="1"/>
</dbReference>
<dbReference type="GO" id="GO:0000166">
    <property type="term" value="F:nucleotide binding"/>
    <property type="evidence" value="ECO:0007669"/>
    <property type="project" value="UniProtKB-KW"/>
</dbReference>
<keyword evidence="2" id="KW-0436">Ligase</keyword>
<dbReference type="PRINTS" id="PR01798">
    <property type="entry name" value="SCOASYNTHASE"/>
</dbReference>